<dbReference type="NCBIfam" id="TIGR04407">
    <property type="entry name" value="LptF_YjgP"/>
    <property type="match status" value="1"/>
</dbReference>
<dbReference type="InterPro" id="IPR030922">
    <property type="entry name" value="LptF"/>
</dbReference>
<dbReference type="EMBL" id="NRRE01000025">
    <property type="protein sequence ID" value="MBK1697448.1"/>
    <property type="molecule type" value="Genomic_DNA"/>
</dbReference>
<keyword evidence="2" id="KW-1003">Cell membrane</keyword>
<keyword evidence="4 6" id="KW-1133">Transmembrane helix</keyword>
<evidence type="ECO:0000256" key="1">
    <source>
        <dbReference type="ARBA" id="ARBA00004651"/>
    </source>
</evidence>
<dbReference type="Proteomes" id="UP000778970">
    <property type="component" value="Unassembled WGS sequence"/>
</dbReference>
<keyword evidence="5 6" id="KW-0472">Membrane</keyword>
<sequence>MPVLNRYILRQLIWVTVFITVALTLAVWLSQSLRFMDYIVNRGLPLSDFLMLMSLMLPRFFGVVLPIATFVAVLFVYNKLANESELAVMRAAGLSQWQIAKPGVILAIGLTVVVYSVSLYFLPASYREFKDLQYQMRNSYASVLLQEGVFNTVGKNITVYVRNRTADGALQDVMVHDARETPPVTLLAERGAIVETEEGPRVLLIDGSRQSVDKAGGKLSMLYFDRYTVDIEQLQRAMTDRWRQPEERYLQNLLWPRDTSADQRYANELIAEGHRRLQYPLYTLAFAGIALATILAGEFSRRGQAKRIGLGVLAVAVLQAGQLALVDLTIGNLALAPVGYLVMLAAIAAPFYVLLSRPGRRTGSPRLDQTARAQP</sequence>
<comment type="subcellular location">
    <subcellularLocation>
        <location evidence="1">Cell membrane</location>
        <topology evidence="1">Multi-pass membrane protein</topology>
    </subcellularLocation>
</comment>
<dbReference type="PANTHER" id="PTHR33529:SF6">
    <property type="entry name" value="YJGP_YJGQ FAMILY PERMEASE"/>
    <property type="match status" value="1"/>
</dbReference>
<feature type="transmembrane region" description="Helical" evidence="6">
    <location>
        <begin position="279"/>
        <end position="296"/>
    </location>
</feature>
<keyword evidence="8" id="KW-1185">Reference proteome</keyword>
<feature type="transmembrane region" description="Helical" evidence="6">
    <location>
        <begin position="338"/>
        <end position="355"/>
    </location>
</feature>
<dbReference type="AlphaFoldDB" id="A0A934QI42"/>
<dbReference type="RefSeq" id="WP_051432343.1">
    <property type="nucleotide sequence ID" value="NZ_NRRE01000025.1"/>
</dbReference>
<dbReference type="Pfam" id="PF03739">
    <property type="entry name" value="LptF_LptG"/>
    <property type="match status" value="1"/>
</dbReference>
<reference evidence="7" key="2">
    <citation type="journal article" date="2020" name="Microorganisms">
        <title>Osmotic Adaptation and Compatible Solute Biosynthesis of Phototrophic Bacteria as Revealed from Genome Analyses.</title>
        <authorList>
            <person name="Imhoff J.F."/>
            <person name="Rahn T."/>
            <person name="Kunzel S."/>
            <person name="Keller A."/>
            <person name="Neulinger S.C."/>
        </authorList>
    </citation>
    <scope>NUCLEOTIDE SEQUENCE</scope>
    <source>
        <strain evidence="7">DSM 9154</strain>
    </source>
</reference>
<evidence type="ECO:0000256" key="5">
    <source>
        <dbReference type="ARBA" id="ARBA00023136"/>
    </source>
</evidence>
<evidence type="ECO:0000256" key="3">
    <source>
        <dbReference type="ARBA" id="ARBA00022692"/>
    </source>
</evidence>
<evidence type="ECO:0000313" key="8">
    <source>
        <dbReference type="Proteomes" id="UP000778970"/>
    </source>
</evidence>
<keyword evidence="3 6" id="KW-0812">Transmembrane</keyword>
<dbReference type="GO" id="GO:0043190">
    <property type="term" value="C:ATP-binding cassette (ABC) transporter complex"/>
    <property type="evidence" value="ECO:0007669"/>
    <property type="project" value="InterPro"/>
</dbReference>
<dbReference type="GO" id="GO:0015920">
    <property type="term" value="P:lipopolysaccharide transport"/>
    <property type="evidence" value="ECO:0007669"/>
    <property type="project" value="TreeGrafter"/>
</dbReference>
<proteinExistence type="predicted"/>
<reference evidence="7" key="1">
    <citation type="submission" date="2017-08" db="EMBL/GenBank/DDBJ databases">
        <authorList>
            <person name="Imhoff J.F."/>
            <person name="Rahn T."/>
            <person name="Kuenzel S."/>
            <person name="Neulinger S.C."/>
        </authorList>
    </citation>
    <scope>NUCLEOTIDE SEQUENCE</scope>
    <source>
        <strain evidence="7">DSM 9154</strain>
    </source>
</reference>
<accession>A0A934QI42</accession>
<feature type="transmembrane region" description="Helical" evidence="6">
    <location>
        <begin position="308"/>
        <end position="326"/>
    </location>
</feature>
<dbReference type="GO" id="GO:0055085">
    <property type="term" value="P:transmembrane transport"/>
    <property type="evidence" value="ECO:0007669"/>
    <property type="project" value="InterPro"/>
</dbReference>
<comment type="caution">
    <text evidence="7">The sequence shown here is derived from an EMBL/GenBank/DDBJ whole genome shotgun (WGS) entry which is preliminary data.</text>
</comment>
<dbReference type="InterPro" id="IPR005495">
    <property type="entry name" value="LptG/LptF_permease"/>
</dbReference>
<feature type="transmembrane region" description="Helical" evidence="6">
    <location>
        <begin position="12"/>
        <end position="29"/>
    </location>
</feature>
<feature type="transmembrane region" description="Helical" evidence="6">
    <location>
        <begin position="49"/>
        <end position="78"/>
    </location>
</feature>
<gene>
    <name evidence="7" type="primary">lptF</name>
    <name evidence="7" type="ORF">CKO21_09330</name>
</gene>
<evidence type="ECO:0000256" key="6">
    <source>
        <dbReference type="SAM" id="Phobius"/>
    </source>
</evidence>
<evidence type="ECO:0000256" key="4">
    <source>
        <dbReference type="ARBA" id="ARBA00022989"/>
    </source>
</evidence>
<name>A0A934QI42_9PROT</name>
<evidence type="ECO:0000256" key="2">
    <source>
        <dbReference type="ARBA" id="ARBA00022475"/>
    </source>
</evidence>
<feature type="transmembrane region" description="Helical" evidence="6">
    <location>
        <begin position="99"/>
        <end position="122"/>
    </location>
</feature>
<protein>
    <submittedName>
        <fullName evidence="7">LPS export ABC transporter permease LptF</fullName>
    </submittedName>
</protein>
<organism evidence="7 8">
    <name type="scientific">Rhodovibrio salinarum</name>
    <dbReference type="NCBI Taxonomy" id="1087"/>
    <lineage>
        <taxon>Bacteria</taxon>
        <taxon>Pseudomonadati</taxon>
        <taxon>Pseudomonadota</taxon>
        <taxon>Alphaproteobacteria</taxon>
        <taxon>Rhodospirillales</taxon>
        <taxon>Rhodovibrionaceae</taxon>
        <taxon>Rhodovibrio</taxon>
    </lineage>
</organism>
<evidence type="ECO:0000313" key="7">
    <source>
        <dbReference type="EMBL" id="MBK1697448.1"/>
    </source>
</evidence>
<dbReference type="PANTHER" id="PTHR33529">
    <property type="entry name" value="SLR0882 PROTEIN-RELATED"/>
    <property type="match status" value="1"/>
</dbReference>